<dbReference type="InterPro" id="IPR004408">
    <property type="entry name" value="Biotin_CoA_COase_ligase"/>
</dbReference>
<dbReference type="AlphaFoldDB" id="A0A0S2HYX6"/>
<dbReference type="KEGG" id="blq:L21SP5_01587"/>
<protein>
    <submittedName>
        <fullName evidence="3">Bifunctional protein BirA</fullName>
    </submittedName>
</protein>
<dbReference type="STRING" id="1307839.L21SP5_01587"/>
<dbReference type="GO" id="GO:0005737">
    <property type="term" value="C:cytoplasm"/>
    <property type="evidence" value="ECO:0007669"/>
    <property type="project" value="TreeGrafter"/>
</dbReference>
<dbReference type="OrthoDB" id="9807064at2"/>
<organism evidence="3 4">
    <name type="scientific">Salinivirga cyanobacteriivorans</name>
    <dbReference type="NCBI Taxonomy" id="1307839"/>
    <lineage>
        <taxon>Bacteria</taxon>
        <taxon>Pseudomonadati</taxon>
        <taxon>Bacteroidota</taxon>
        <taxon>Bacteroidia</taxon>
        <taxon>Bacteroidales</taxon>
        <taxon>Salinivirgaceae</taxon>
        <taxon>Salinivirga</taxon>
    </lineage>
</organism>
<reference evidence="3 4" key="1">
    <citation type="submission" date="2015-11" db="EMBL/GenBank/DDBJ databases">
        <title>Description and complete genome sequence of a novel strain predominating in hypersaline microbial mats and representing a new family of the Bacteriodetes phylum.</title>
        <authorList>
            <person name="Spring S."/>
            <person name="Bunk B."/>
            <person name="Sproer C."/>
            <person name="Klenk H.-P."/>
        </authorList>
    </citation>
    <scope>NUCLEOTIDE SEQUENCE [LARGE SCALE GENOMIC DNA]</scope>
    <source>
        <strain evidence="3 4">L21-Spi-D4</strain>
    </source>
</reference>
<dbReference type="PANTHER" id="PTHR12835:SF5">
    <property type="entry name" value="BIOTIN--PROTEIN LIGASE"/>
    <property type="match status" value="1"/>
</dbReference>
<dbReference type="Gene3D" id="3.30.930.10">
    <property type="entry name" value="Bira Bifunctional Protein, Domain 2"/>
    <property type="match status" value="1"/>
</dbReference>
<accession>A0A0S2HYX6</accession>
<dbReference type="SUPFAM" id="SSF55681">
    <property type="entry name" value="Class II aaRS and biotin synthetases"/>
    <property type="match status" value="1"/>
</dbReference>
<evidence type="ECO:0000313" key="4">
    <source>
        <dbReference type="Proteomes" id="UP000064893"/>
    </source>
</evidence>
<dbReference type="RefSeq" id="WP_057952706.1">
    <property type="nucleotide sequence ID" value="NZ_CP013118.1"/>
</dbReference>
<dbReference type="InterPro" id="IPR004143">
    <property type="entry name" value="BPL_LPL_catalytic"/>
</dbReference>
<keyword evidence="4" id="KW-1185">Reference proteome</keyword>
<evidence type="ECO:0000256" key="1">
    <source>
        <dbReference type="ARBA" id="ARBA00022598"/>
    </source>
</evidence>
<feature type="domain" description="BPL/LPL catalytic" evidence="2">
    <location>
        <begin position="1"/>
        <end position="175"/>
    </location>
</feature>
<name>A0A0S2HYX6_9BACT</name>
<dbReference type="CDD" id="cd16442">
    <property type="entry name" value="BPL"/>
    <property type="match status" value="1"/>
</dbReference>
<dbReference type="GO" id="GO:0004077">
    <property type="term" value="F:biotin--[biotin carboxyl-carrier protein] ligase activity"/>
    <property type="evidence" value="ECO:0007669"/>
    <property type="project" value="InterPro"/>
</dbReference>
<sequence length="239" mass="27264">MQLKFNYFDQITSTNSTLKADREAREGTVLLAKLQTSGRGTGSNQWESEKAQNITGSIVFEPTFLEPANSFLVSMAISVGIATFLNQYSNEVKIKWPNDIYIKNKKIGGILIENEFTASAITRTIAGIGLNINQTRFIKAPNPTSLSIVTGKHFNLGIIEKELFNSIDKQYLQLKKDKELVYQNYHALLYGKNKLLHFEDIHGRFSGQIQQVDYDGRLSIKDSQNDIRHYYYKEITFLH</sequence>
<proteinExistence type="predicted"/>
<dbReference type="PANTHER" id="PTHR12835">
    <property type="entry name" value="BIOTIN PROTEIN LIGASE"/>
    <property type="match status" value="1"/>
</dbReference>
<dbReference type="PROSITE" id="PS51733">
    <property type="entry name" value="BPL_LPL_CATALYTIC"/>
    <property type="match status" value="1"/>
</dbReference>
<dbReference type="NCBIfam" id="TIGR00121">
    <property type="entry name" value="birA_ligase"/>
    <property type="match status" value="1"/>
</dbReference>
<dbReference type="EMBL" id="CP013118">
    <property type="protein sequence ID" value="ALO15233.1"/>
    <property type="molecule type" value="Genomic_DNA"/>
</dbReference>
<gene>
    <name evidence="3" type="primary">birA</name>
    <name evidence="3" type="ORF">L21SP5_01587</name>
</gene>
<dbReference type="Pfam" id="PF03099">
    <property type="entry name" value="BPL_LplA_LipB"/>
    <property type="match status" value="1"/>
</dbReference>
<dbReference type="Proteomes" id="UP000064893">
    <property type="component" value="Chromosome"/>
</dbReference>
<dbReference type="InterPro" id="IPR045864">
    <property type="entry name" value="aa-tRNA-synth_II/BPL/LPL"/>
</dbReference>
<evidence type="ECO:0000313" key="3">
    <source>
        <dbReference type="EMBL" id="ALO15233.1"/>
    </source>
</evidence>
<keyword evidence="1" id="KW-0436">Ligase</keyword>
<evidence type="ECO:0000259" key="2">
    <source>
        <dbReference type="PROSITE" id="PS51733"/>
    </source>
</evidence>